<name>A0ABV4HBU3_9SPHI</name>
<dbReference type="PANTHER" id="PTHR43792">
    <property type="entry name" value="GNAT FAMILY, PUTATIVE (AFU_ORTHOLOGUE AFUA_3G00765)-RELATED-RELATED"/>
    <property type="match status" value="1"/>
</dbReference>
<dbReference type="InterPro" id="IPR051531">
    <property type="entry name" value="N-acetyltransferase"/>
</dbReference>
<reference evidence="2 3" key="1">
    <citation type="submission" date="2024-06" db="EMBL/GenBank/DDBJ databases">
        <title>Soil Sphingobacterium thalpophilum.</title>
        <authorList>
            <person name="Yang J."/>
            <person name="Li J."/>
        </authorList>
    </citation>
    <scope>NUCLEOTIDE SEQUENCE [LARGE SCALE GENOMIC DNA]</scope>
    <source>
        <strain evidence="2 3">22g91tb</strain>
    </source>
</reference>
<evidence type="ECO:0000313" key="2">
    <source>
        <dbReference type="EMBL" id="MEZ0451963.1"/>
    </source>
</evidence>
<evidence type="ECO:0000313" key="3">
    <source>
        <dbReference type="Proteomes" id="UP001566204"/>
    </source>
</evidence>
<dbReference type="PANTHER" id="PTHR43792:SF1">
    <property type="entry name" value="N-ACETYLTRANSFERASE DOMAIN-CONTAINING PROTEIN"/>
    <property type="match status" value="1"/>
</dbReference>
<dbReference type="SUPFAM" id="SSF55729">
    <property type="entry name" value="Acyl-CoA N-acyltransferases (Nat)"/>
    <property type="match status" value="1"/>
</dbReference>
<dbReference type="EMBL" id="JBEOQB010000002">
    <property type="protein sequence ID" value="MEZ0451963.1"/>
    <property type="molecule type" value="Genomic_DNA"/>
</dbReference>
<dbReference type="Pfam" id="PF13302">
    <property type="entry name" value="Acetyltransf_3"/>
    <property type="match status" value="1"/>
</dbReference>
<sequence length="161" mass="18364">MELVFEKYTPPDFHMFRELVKDDEIMRYISGKGLTSKQAEDKFNAILEINATPHLGYFKVISLDRQLFLGDCKLVSYKKDPSVFEIGYLLQKRFWGQGIGTKICESMLAMASRINAQKDIVGIIDPDNAASRALLVKFGFESFFLGVEDDVPTEKLILKRT</sequence>
<dbReference type="Proteomes" id="UP001566204">
    <property type="component" value="Unassembled WGS sequence"/>
</dbReference>
<proteinExistence type="predicted"/>
<dbReference type="InterPro" id="IPR000182">
    <property type="entry name" value="GNAT_dom"/>
</dbReference>
<gene>
    <name evidence="2" type="ORF">ABTW24_10180</name>
</gene>
<keyword evidence="3" id="KW-1185">Reference proteome</keyword>
<feature type="domain" description="N-acetyltransferase" evidence="1">
    <location>
        <begin position="3"/>
        <end position="158"/>
    </location>
</feature>
<dbReference type="PROSITE" id="PS51186">
    <property type="entry name" value="GNAT"/>
    <property type="match status" value="1"/>
</dbReference>
<protein>
    <submittedName>
        <fullName evidence="2">GNAT family N-acetyltransferase</fullName>
    </submittedName>
</protein>
<dbReference type="InterPro" id="IPR016181">
    <property type="entry name" value="Acyl_CoA_acyltransferase"/>
</dbReference>
<comment type="caution">
    <text evidence="2">The sequence shown here is derived from an EMBL/GenBank/DDBJ whole genome shotgun (WGS) entry which is preliminary data.</text>
</comment>
<dbReference type="RefSeq" id="WP_370481882.1">
    <property type="nucleotide sequence ID" value="NZ_JBEOQA010000001.1"/>
</dbReference>
<evidence type="ECO:0000259" key="1">
    <source>
        <dbReference type="PROSITE" id="PS51186"/>
    </source>
</evidence>
<organism evidence="2 3">
    <name type="scientific">Sphingobacterium thalpophilum</name>
    <dbReference type="NCBI Taxonomy" id="259"/>
    <lineage>
        <taxon>Bacteria</taxon>
        <taxon>Pseudomonadati</taxon>
        <taxon>Bacteroidota</taxon>
        <taxon>Sphingobacteriia</taxon>
        <taxon>Sphingobacteriales</taxon>
        <taxon>Sphingobacteriaceae</taxon>
        <taxon>Sphingobacterium</taxon>
    </lineage>
</organism>
<accession>A0ABV4HBU3</accession>
<dbReference type="Gene3D" id="3.40.630.30">
    <property type="match status" value="1"/>
</dbReference>